<dbReference type="Proteomes" id="UP001224122">
    <property type="component" value="Unassembled WGS sequence"/>
</dbReference>
<evidence type="ECO:0000256" key="7">
    <source>
        <dbReference type="ARBA" id="ARBA00023136"/>
    </source>
</evidence>
<dbReference type="InterPro" id="IPR020948">
    <property type="entry name" value="P_starv_induced_PsiE-like"/>
</dbReference>
<evidence type="ECO:0000256" key="1">
    <source>
        <dbReference type="ARBA" id="ARBA00004429"/>
    </source>
</evidence>
<keyword evidence="10" id="KW-1185">Reference proteome</keyword>
<comment type="similarity">
    <text evidence="2">Belongs to the PsiE family.</text>
</comment>
<dbReference type="Pfam" id="PF06146">
    <property type="entry name" value="PsiE"/>
    <property type="match status" value="1"/>
</dbReference>
<comment type="caution">
    <text evidence="9">The sequence shown here is derived from an EMBL/GenBank/DDBJ whole genome shotgun (WGS) entry which is preliminary data.</text>
</comment>
<evidence type="ECO:0000256" key="5">
    <source>
        <dbReference type="ARBA" id="ARBA00022692"/>
    </source>
</evidence>
<protein>
    <recommendedName>
        <fullName evidence="3">Protein PsiE</fullName>
    </recommendedName>
</protein>
<evidence type="ECO:0000256" key="3">
    <source>
        <dbReference type="ARBA" id="ARBA00021903"/>
    </source>
</evidence>
<feature type="transmembrane region" description="Helical" evidence="8">
    <location>
        <begin position="21"/>
        <end position="46"/>
    </location>
</feature>
<keyword evidence="6 8" id="KW-1133">Transmembrane helix</keyword>
<accession>A0ABT9XR08</accession>
<keyword evidence="7 8" id="KW-0472">Membrane</keyword>
<dbReference type="PANTHER" id="PTHR37819">
    <property type="entry name" value="PROTEIN PSIE"/>
    <property type="match status" value="1"/>
</dbReference>
<evidence type="ECO:0000313" key="9">
    <source>
        <dbReference type="EMBL" id="MDQ0197990.1"/>
    </source>
</evidence>
<evidence type="ECO:0000256" key="6">
    <source>
        <dbReference type="ARBA" id="ARBA00022989"/>
    </source>
</evidence>
<name>A0ABT9XR08_9BACI</name>
<organism evidence="9 10">
    <name type="scientific">Neobacillus ginsengisoli</name>
    <dbReference type="NCBI Taxonomy" id="904295"/>
    <lineage>
        <taxon>Bacteria</taxon>
        <taxon>Bacillati</taxon>
        <taxon>Bacillota</taxon>
        <taxon>Bacilli</taxon>
        <taxon>Bacillales</taxon>
        <taxon>Bacillaceae</taxon>
        <taxon>Neobacillus</taxon>
    </lineage>
</organism>
<evidence type="ECO:0000313" key="10">
    <source>
        <dbReference type="Proteomes" id="UP001224122"/>
    </source>
</evidence>
<sequence length="150" mass="17455">MEYGIIMHLVTKFAQAIKNTTLMALLLLLGFLMLKQTYSIGLYAIYDSSNVHLILEQMLNFFLYFAFFSMIIIYYKNGGHFPLRYLIYIGITATVRYIIVNRSDAMQNLLLSIVILLLILGYILLASNKWLPNYLMDKRRNHNEQKGTSI</sequence>
<keyword evidence="5 8" id="KW-0812">Transmembrane</keyword>
<feature type="transmembrane region" description="Helical" evidence="8">
    <location>
        <begin position="105"/>
        <end position="126"/>
    </location>
</feature>
<gene>
    <name evidence="9" type="ORF">J2S10_001131</name>
</gene>
<dbReference type="EMBL" id="JAUSTW010000002">
    <property type="protein sequence ID" value="MDQ0197990.1"/>
    <property type="molecule type" value="Genomic_DNA"/>
</dbReference>
<dbReference type="PIRSF" id="PIRSF029598">
    <property type="entry name" value="PsiE"/>
    <property type="match status" value="1"/>
</dbReference>
<proteinExistence type="inferred from homology"/>
<evidence type="ECO:0000256" key="4">
    <source>
        <dbReference type="ARBA" id="ARBA00022475"/>
    </source>
</evidence>
<feature type="transmembrane region" description="Helical" evidence="8">
    <location>
        <begin position="82"/>
        <end position="99"/>
    </location>
</feature>
<dbReference type="RefSeq" id="WP_307405290.1">
    <property type="nucleotide sequence ID" value="NZ_JAUSTW010000002.1"/>
</dbReference>
<evidence type="ECO:0000256" key="8">
    <source>
        <dbReference type="SAM" id="Phobius"/>
    </source>
</evidence>
<dbReference type="InterPro" id="IPR009315">
    <property type="entry name" value="P_starv_induced_PsiE"/>
</dbReference>
<dbReference type="PANTHER" id="PTHR37819:SF1">
    <property type="entry name" value="PROTEIN PSIE"/>
    <property type="match status" value="1"/>
</dbReference>
<evidence type="ECO:0000256" key="2">
    <source>
        <dbReference type="ARBA" id="ARBA00005632"/>
    </source>
</evidence>
<reference evidence="9 10" key="1">
    <citation type="submission" date="2023-07" db="EMBL/GenBank/DDBJ databases">
        <title>Genomic Encyclopedia of Type Strains, Phase IV (KMG-IV): sequencing the most valuable type-strain genomes for metagenomic binning, comparative biology and taxonomic classification.</title>
        <authorList>
            <person name="Goeker M."/>
        </authorList>
    </citation>
    <scope>NUCLEOTIDE SEQUENCE [LARGE SCALE GENOMIC DNA]</scope>
    <source>
        <strain evidence="9 10">DSM 27594</strain>
    </source>
</reference>
<keyword evidence="4" id="KW-1003">Cell membrane</keyword>
<feature type="transmembrane region" description="Helical" evidence="8">
    <location>
        <begin position="58"/>
        <end position="75"/>
    </location>
</feature>
<comment type="subcellular location">
    <subcellularLocation>
        <location evidence="1">Cell inner membrane</location>
        <topology evidence="1">Multi-pass membrane protein</topology>
    </subcellularLocation>
</comment>